<dbReference type="InterPro" id="IPR044751">
    <property type="entry name" value="Ion_transp-like_CBS"/>
</dbReference>
<evidence type="ECO:0000256" key="8">
    <source>
        <dbReference type="PROSITE-ProRule" id="PRU01193"/>
    </source>
</evidence>
<gene>
    <name evidence="12" type="ORF">BFC18_15285</name>
</gene>
<sequence>MFLLIIYVVIALGFSFLCSIAEAVILSISSAYISVLEKEGSPTGQQLRSLTDDINKPLSAILTLNTIAHTMGAAGAGAQAAVVFGDAYLGIISAILTLLILVFSEIIPKTLGATYWRALATPTAWFLKYLTWLLTPFVWFSELITKGFKEESPLRGLSRNELQAMADVSRQEGQLAEKENVFLQNMLNMYDVKVKDAMTHRTSMFSLSEDLTVEGFFHQHAHMEFSRIPIYGENDSEHITGFVMRSDLLLAYARGNTSKQLKDYRRDMITVLSSMPIANVVDLFTAKRVHIFLVVDEYGGLEGIVTLEDTIEHLLGIEIVDEKDSTVSIRRYAQNVARKRTAMFMKNVPDNKMSDGE</sequence>
<dbReference type="InterPro" id="IPR002550">
    <property type="entry name" value="CNNM"/>
</dbReference>
<evidence type="ECO:0000259" key="11">
    <source>
        <dbReference type="PROSITE" id="PS51846"/>
    </source>
</evidence>
<feature type="transmembrane region" description="Helical" evidence="9">
    <location>
        <begin position="119"/>
        <end position="140"/>
    </location>
</feature>
<evidence type="ECO:0000313" key="13">
    <source>
        <dbReference type="Proteomes" id="UP000175691"/>
    </source>
</evidence>
<dbReference type="PROSITE" id="PS51371">
    <property type="entry name" value="CBS"/>
    <property type="match status" value="2"/>
</dbReference>
<dbReference type="CDD" id="cd04590">
    <property type="entry name" value="CBS_pair_CorC_HlyC_assoc"/>
    <property type="match status" value="1"/>
</dbReference>
<dbReference type="SMART" id="SM00116">
    <property type="entry name" value="CBS"/>
    <property type="match status" value="1"/>
</dbReference>
<feature type="transmembrane region" description="Helical" evidence="9">
    <location>
        <begin position="87"/>
        <end position="107"/>
    </location>
</feature>
<keyword evidence="13" id="KW-1185">Reference proteome</keyword>
<dbReference type="Pfam" id="PF00571">
    <property type="entry name" value="CBS"/>
    <property type="match status" value="1"/>
</dbReference>
<dbReference type="PANTHER" id="PTHR22777">
    <property type="entry name" value="HEMOLYSIN-RELATED"/>
    <property type="match status" value="1"/>
</dbReference>
<accession>A0A1E7Z964</accession>
<evidence type="ECO:0000256" key="2">
    <source>
        <dbReference type="ARBA" id="ARBA00022692"/>
    </source>
</evidence>
<dbReference type="SUPFAM" id="SSF54631">
    <property type="entry name" value="CBS-domain pair"/>
    <property type="match status" value="1"/>
</dbReference>
<organism evidence="12 13">
    <name type="scientific">Alteromonas confluentis</name>
    <dbReference type="NCBI Taxonomy" id="1656094"/>
    <lineage>
        <taxon>Bacteria</taxon>
        <taxon>Pseudomonadati</taxon>
        <taxon>Pseudomonadota</taxon>
        <taxon>Gammaproteobacteria</taxon>
        <taxon>Alteromonadales</taxon>
        <taxon>Alteromonadaceae</taxon>
        <taxon>Alteromonas/Salinimonas group</taxon>
        <taxon>Alteromonas</taxon>
    </lineage>
</organism>
<evidence type="ECO:0000256" key="4">
    <source>
        <dbReference type="ARBA" id="ARBA00022989"/>
    </source>
</evidence>
<feature type="domain" description="CBS" evidence="10">
    <location>
        <begin position="264"/>
        <end position="322"/>
    </location>
</feature>
<comment type="subcellular location">
    <subcellularLocation>
        <location evidence="1">Membrane</location>
        <topology evidence="1">Multi-pass membrane protein</topology>
    </subcellularLocation>
</comment>
<dbReference type="STRING" id="1656094.BFC18_15285"/>
<dbReference type="RefSeq" id="WP_070126193.1">
    <property type="nucleotide sequence ID" value="NZ_MDHN01000032.1"/>
</dbReference>
<evidence type="ECO:0000256" key="9">
    <source>
        <dbReference type="SAM" id="Phobius"/>
    </source>
</evidence>
<evidence type="ECO:0000256" key="1">
    <source>
        <dbReference type="ARBA" id="ARBA00004141"/>
    </source>
</evidence>
<feature type="domain" description="CBS" evidence="10">
    <location>
        <begin position="198"/>
        <end position="258"/>
    </location>
</feature>
<reference evidence="12 13" key="1">
    <citation type="submission" date="2016-08" db="EMBL/GenBank/DDBJ databases">
        <authorList>
            <person name="Seilhamer J.J."/>
        </authorList>
    </citation>
    <scope>NUCLEOTIDE SEQUENCE [LARGE SCALE GENOMIC DNA]</scope>
    <source>
        <strain evidence="12 13">KCTC 42603</strain>
    </source>
</reference>
<feature type="domain" description="CNNM transmembrane" evidence="11">
    <location>
        <begin position="1"/>
        <end position="179"/>
    </location>
</feature>
<dbReference type="GO" id="GO:0005886">
    <property type="term" value="C:plasma membrane"/>
    <property type="evidence" value="ECO:0007669"/>
    <property type="project" value="TreeGrafter"/>
</dbReference>
<dbReference type="PROSITE" id="PS51846">
    <property type="entry name" value="CNNM"/>
    <property type="match status" value="1"/>
</dbReference>
<evidence type="ECO:0000313" key="12">
    <source>
        <dbReference type="EMBL" id="OFC69944.1"/>
    </source>
</evidence>
<dbReference type="EMBL" id="MDHN01000032">
    <property type="protein sequence ID" value="OFC69944.1"/>
    <property type="molecule type" value="Genomic_DNA"/>
</dbReference>
<dbReference type="PANTHER" id="PTHR22777:SF4">
    <property type="entry name" value="UPF0053 PROTEIN SLL1254"/>
    <property type="match status" value="1"/>
</dbReference>
<protein>
    <submittedName>
        <fullName evidence="12">Hemolysin</fullName>
    </submittedName>
</protein>
<dbReference type="InterPro" id="IPR046342">
    <property type="entry name" value="CBS_dom_sf"/>
</dbReference>
<keyword evidence="5 7" id="KW-0129">CBS domain</keyword>
<proteinExistence type="predicted"/>
<keyword evidence="2 8" id="KW-0812">Transmembrane</keyword>
<evidence type="ECO:0000256" key="7">
    <source>
        <dbReference type="PROSITE-ProRule" id="PRU00703"/>
    </source>
</evidence>
<dbReference type="Pfam" id="PF01595">
    <property type="entry name" value="CNNM"/>
    <property type="match status" value="1"/>
</dbReference>
<dbReference type="AlphaFoldDB" id="A0A1E7Z964"/>
<evidence type="ECO:0000256" key="3">
    <source>
        <dbReference type="ARBA" id="ARBA00022737"/>
    </source>
</evidence>
<comment type="caution">
    <text evidence="12">The sequence shown here is derived from an EMBL/GenBank/DDBJ whole genome shotgun (WGS) entry which is preliminary data.</text>
</comment>
<dbReference type="OrthoDB" id="9798188at2"/>
<evidence type="ECO:0000259" key="10">
    <source>
        <dbReference type="PROSITE" id="PS51371"/>
    </source>
</evidence>
<dbReference type="Gene3D" id="3.10.580.10">
    <property type="entry name" value="CBS-domain"/>
    <property type="match status" value="1"/>
</dbReference>
<keyword evidence="3" id="KW-0677">Repeat</keyword>
<dbReference type="InterPro" id="IPR000644">
    <property type="entry name" value="CBS_dom"/>
</dbReference>
<dbReference type="Proteomes" id="UP000175691">
    <property type="component" value="Unassembled WGS sequence"/>
</dbReference>
<keyword evidence="4 8" id="KW-1133">Transmembrane helix</keyword>
<name>A0A1E7Z964_9ALTE</name>
<keyword evidence="6 8" id="KW-0472">Membrane</keyword>
<evidence type="ECO:0000256" key="6">
    <source>
        <dbReference type="ARBA" id="ARBA00023136"/>
    </source>
</evidence>
<evidence type="ECO:0000256" key="5">
    <source>
        <dbReference type="ARBA" id="ARBA00023122"/>
    </source>
</evidence>